<sequence length="264" mass="29058">MDSEERHELKENELAEFFSNFGEWWEKYGNIVLLVLVLGAGSFAGYRLYNHWTYGAQQAAFGELAATSSVQGYALVAEEHRQPTVRSLAYLRGGDLALDAAVRPQDEADEDNDTGMAAMSRDEALDRAQAMYSRALETARQAPFRVNALIGLAQVAETRDDWEQAVTHYREAEQLATDAHLPGLARQANQRQALIEQLRQPVVFAPESAAPELPDLGPTGSFLGEDGEEIDFGELLPGIDADEQPADTEQPGQPVEPVQPDDTE</sequence>
<dbReference type="RefSeq" id="WP_425343643.1">
    <property type="nucleotide sequence ID" value="NZ_JBGUBD010000001.1"/>
</dbReference>
<evidence type="ECO:0000313" key="3">
    <source>
        <dbReference type="EMBL" id="MFA9476714.1"/>
    </source>
</evidence>
<keyword evidence="2" id="KW-0812">Transmembrane</keyword>
<feature type="compositionally biased region" description="Low complexity" evidence="1">
    <location>
        <begin position="249"/>
        <end position="258"/>
    </location>
</feature>
<comment type="caution">
    <text evidence="3">The sequence shown here is derived from an EMBL/GenBank/DDBJ whole genome shotgun (WGS) entry which is preliminary data.</text>
</comment>
<accession>A0ABV4U1K6</accession>
<dbReference type="SUPFAM" id="SSF48452">
    <property type="entry name" value="TPR-like"/>
    <property type="match status" value="1"/>
</dbReference>
<dbReference type="InterPro" id="IPR011990">
    <property type="entry name" value="TPR-like_helical_dom_sf"/>
</dbReference>
<keyword evidence="4" id="KW-1185">Reference proteome</keyword>
<dbReference type="Gene3D" id="1.25.40.10">
    <property type="entry name" value="Tetratricopeptide repeat domain"/>
    <property type="match status" value="1"/>
</dbReference>
<organism evidence="3 4">
    <name type="scientific">Natronomicrosphaera hydrolytica</name>
    <dbReference type="NCBI Taxonomy" id="3242702"/>
    <lineage>
        <taxon>Bacteria</taxon>
        <taxon>Pseudomonadati</taxon>
        <taxon>Planctomycetota</taxon>
        <taxon>Phycisphaerae</taxon>
        <taxon>Phycisphaerales</taxon>
        <taxon>Phycisphaeraceae</taxon>
        <taxon>Natronomicrosphaera</taxon>
    </lineage>
</organism>
<dbReference type="EMBL" id="JBGUBD010000001">
    <property type="protein sequence ID" value="MFA9476714.1"/>
    <property type="molecule type" value="Genomic_DNA"/>
</dbReference>
<dbReference type="Proteomes" id="UP001575105">
    <property type="component" value="Unassembled WGS sequence"/>
</dbReference>
<evidence type="ECO:0000256" key="1">
    <source>
        <dbReference type="SAM" id="MobiDB-lite"/>
    </source>
</evidence>
<keyword evidence="2" id="KW-1133">Transmembrane helix</keyword>
<evidence type="ECO:0000313" key="4">
    <source>
        <dbReference type="Proteomes" id="UP001575105"/>
    </source>
</evidence>
<keyword evidence="2" id="KW-0472">Membrane</keyword>
<protein>
    <recommendedName>
        <fullName evidence="5">Tetratricopeptide repeat protein</fullName>
    </recommendedName>
</protein>
<proteinExistence type="predicted"/>
<gene>
    <name evidence="3" type="ORF">ACERK3_00265</name>
</gene>
<evidence type="ECO:0000256" key="2">
    <source>
        <dbReference type="SAM" id="Phobius"/>
    </source>
</evidence>
<feature type="transmembrane region" description="Helical" evidence="2">
    <location>
        <begin position="28"/>
        <end position="49"/>
    </location>
</feature>
<feature type="region of interest" description="Disordered" evidence="1">
    <location>
        <begin position="209"/>
        <end position="264"/>
    </location>
</feature>
<name>A0ABV4U1K6_9BACT</name>
<evidence type="ECO:0008006" key="5">
    <source>
        <dbReference type="Google" id="ProtNLM"/>
    </source>
</evidence>
<reference evidence="3 4" key="1">
    <citation type="submission" date="2024-08" db="EMBL/GenBank/DDBJ databases">
        <title>Whole-genome sequencing of halo(alkali)philic microorganisms from hypersaline lakes.</title>
        <authorList>
            <person name="Sorokin D.Y."/>
            <person name="Merkel A.Y."/>
            <person name="Messina E."/>
            <person name="Yakimov M."/>
        </authorList>
    </citation>
    <scope>NUCLEOTIDE SEQUENCE [LARGE SCALE GENOMIC DNA]</scope>
    <source>
        <strain evidence="3 4">AB-hyl4</strain>
    </source>
</reference>